<dbReference type="InterPro" id="IPR029151">
    <property type="entry name" value="Sensor-like_sf"/>
</dbReference>
<dbReference type="Proteomes" id="UP001607157">
    <property type="component" value="Unassembled WGS sequence"/>
</dbReference>
<keyword evidence="9" id="KW-0418">Kinase</keyword>
<protein>
    <recommendedName>
        <fullName evidence="3">histidine kinase</fullName>
        <ecNumber evidence="3">2.7.13.3</ecNumber>
    </recommendedName>
</protein>
<dbReference type="SMART" id="SM00388">
    <property type="entry name" value="HisKA"/>
    <property type="match status" value="1"/>
</dbReference>
<dbReference type="Gene3D" id="3.30.565.10">
    <property type="entry name" value="Histidine kinase-like ATPase, C-terminal domain"/>
    <property type="match status" value="1"/>
</dbReference>
<comment type="caution">
    <text evidence="15">The sequence shown here is derived from an EMBL/GenBank/DDBJ whole genome shotgun (WGS) entry which is preliminary data.</text>
</comment>
<dbReference type="Gene3D" id="1.10.287.130">
    <property type="match status" value="1"/>
</dbReference>
<evidence type="ECO:0000256" key="2">
    <source>
        <dbReference type="ARBA" id="ARBA00004651"/>
    </source>
</evidence>
<dbReference type="PRINTS" id="PR00344">
    <property type="entry name" value="BCTRLSENSOR"/>
</dbReference>
<dbReference type="RefSeq" id="WP_377172529.1">
    <property type="nucleotide sequence ID" value="NZ_JBHTJC010000004.1"/>
</dbReference>
<evidence type="ECO:0000256" key="9">
    <source>
        <dbReference type="ARBA" id="ARBA00022777"/>
    </source>
</evidence>
<reference evidence="15 16" key="1">
    <citation type="submission" date="2024-10" db="EMBL/GenBank/DDBJ databases">
        <authorList>
            <person name="Yang X.-N."/>
        </authorList>
    </citation>
    <scope>NUCLEOTIDE SEQUENCE [LARGE SCALE GENOMIC DNA]</scope>
    <source>
        <strain evidence="15 16">CAU 1059</strain>
    </source>
</reference>
<organism evidence="15 16">
    <name type="scientific">Roseovarius aquimarinus</name>
    <dbReference type="NCBI Taxonomy" id="1229156"/>
    <lineage>
        <taxon>Bacteria</taxon>
        <taxon>Pseudomonadati</taxon>
        <taxon>Pseudomonadota</taxon>
        <taxon>Alphaproteobacteria</taxon>
        <taxon>Rhodobacterales</taxon>
        <taxon>Roseobacteraceae</taxon>
        <taxon>Roseovarius</taxon>
    </lineage>
</organism>
<evidence type="ECO:0000256" key="10">
    <source>
        <dbReference type="ARBA" id="ARBA00022840"/>
    </source>
</evidence>
<dbReference type="EC" id="2.7.13.3" evidence="3"/>
<evidence type="ECO:0000259" key="14">
    <source>
        <dbReference type="PROSITE" id="PS50109"/>
    </source>
</evidence>
<comment type="catalytic activity">
    <reaction evidence="1">
        <text>ATP + protein L-histidine = ADP + protein N-phospho-L-histidine.</text>
        <dbReference type="EC" id="2.7.13.3"/>
    </reaction>
</comment>
<keyword evidence="8" id="KW-0547">Nucleotide-binding</keyword>
<dbReference type="SUPFAM" id="SSF47384">
    <property type="entry name" value="Homodimeric domain of signal transducing histidine kinase"/>
    <property type="match status" value="1"/>
</dbReference>
<name>A0ABW7IAI3_9RHOB</name>
<proteinExistence type="predicted"/>
<evidence type="ECO:0000256" key="12">
    <source>
        <dbReference type="ARBA" id="ARBA00023012"/>
    </source>
</evidence>
<keyword evidence="4" id="KW-1003">Cell membrane</keyword>
<keyword evidence="7 13" id="KW-0812">Transmembrane</keyword>
<dbReference type="EMBL" id="JBIHMM010000004">
    <property type="protein sequence ID" value="MFH0255103.1"/>
    <property type="molecule type" value="Genomic_DNA"/>
</dbReference>
<dbReference type="InterPro" id="IPR036097">
    <property type="entry name" value="HisK_dim/P_sf"/>
</dbReference>
<dbReference type="GO" id="GO:0005524">
    <property type="term" value="F:ATP binding"/>
    <property type="evidence" value="ECO:0007669"/>
    <property type="project" value="UniProtKB-KW"/>
</dbReference>
<evidence type="ECO:0000256" key="3">
    <source>
        <dbReference type="ARBA" id="ARBA00012438"/>
    </source>
</evidence>
<dbReference type="InterPro" id="IPR005467">
    <property type="entry name" value="His_kinase_dom"/>
</dbReference>
<evidence type="ECO:0000313" key="16">
    <source>
        <dbReference type="Proteomes" id="UP001607157"/>
    </source>
</evidence>
<evidence type="ECO:0000256" key="4">
    <source>
        <dbReference type="ARBA" id="ARBA00022475"/>
    </source>
</evidence>
<accession>A0ABW7IAI3</accession>
<dbReference type="Pfam" id="PF02518">
    <property type="entry name" value="HATPase_c"/>
    <property type="match status" value="1"/>
</dbReference>
<dbReference type="PANTHER" id="PTHR43065:SF46">
    <property type="entry name" value="C4-DICARBOXYLATE TRANSPORT SENSOR PROTEIN DCTB"/>
    <property type="match status" value="1"/>
</dbReference>
<evidence type="ECO:0000256" key="13">
    <source>
        <dbReference type="SAM" id="Phobius"/>
    </source>
</evidence>
<keyword evidence="11 13" id="KW-1133">Transmembrane helix</keyword>
<evidence type="ECO:0000256" key="7">
    <source>
        <dbReference type="ARBA" id="ARBA00022692"/>
    </source>
</evidence>
<dbReference type="InterPro" id="IPR003594">
    <property type="entry name" value="HATPase_dom"/>
</dbReference>
<keyword evidence="12" id="KW-0902">Two-component regulatory system</keyword>
<dbReference type="InterPro" id="IPR004358">
    <property type="entry name" value="Sig_transdc_His_kin-like_C"/>
</dbReference>
<dbReference type="SUPFAM" id="SSF103190">
    <property type="entry name" value="Sensory domain-like"/>
    <property type="match status" value="1"/>
</dbReference>
<evidence type="ECO:0000313" key="15">
    <source>
        <dbReference type="EMBL" id="MFH0255103.1"/>
    </source>
</evidence>
<evidence type="ECO:0000256" key="8">
    <source>
        <dbReference type="ARBA" id="ARBA00022741"/>
    </source>
</evidence>
<keyword evidence="6" id="KW-0808">Transferase</keyword>
<dbReference type="PIRSF" id="PIRSF036431">
    <property type="entry name" value="STHK_DctB"/>
    <property type="match status" value="1"/>
</dbReference>
<feature type="domain" description="Histidine kinase" evidence="14">
    <location>
        <begin position="372"/>
        <end position="583"/>
    </location>
</feature>
<dbReference type="SMART" id="SM00387">
    <property type="entry name" value="HATPase_c"/>
    <property type="match status" value="1"/>
</dbReference>
<evidence type="ECO:0000256" key="11">
    <source>
        <dbReference type="ARBA" id="ARBA00022989"/>
    </source>
</evidence>
<keyword evidence="5" id="KW-0597">Phosphoprotein</keyword>
<keyword evidence="13" id="KW-0472">Membrane</keyword>
<dbReference type="PANTHER" id="PTHR43065">
    <property type="entry name" value="SENSOR HISTIDINE KINASE"/>
    <property type="match status" value="1"/>
</dbReference>
<dbReference type="InterPro" id="IPR003661">
    <property type="entry name" value="HisK_dim/P_dom"/>
</dbReference>
<dbReference type="InterPro" id="IPR017055">
    <property type="entry name" value="Sig_transdc_His_kinase_DctB"/>
</dbReference>
<feature type="transmembrane region" description="Helical" evidence="13">
    <location>
        <begin position="290"/>
        <end position="311"/>
    </location>
</feature>
<evidence type="ECO:0000256" key="5">
    <source>
        <dbReference type="ARBA" id="ARBA00022553"/>
    </source>
</evidence>
<dbReference type="InterPro" id="IPR036890">
    <property type="entry name" value="HATPase_C_sf"/>
</dbReference>
<evidence type="ECO:0000256" key="6">
    <source>
        <dbReference type="ARBA" id="ARBA00022679"/>
    </source>
</evidence>
<keyword evidence="10 15" id="KW-0067">ATP-binding</keyword>
<gene>
    <name evidence="15" type="ORF">ACGRVM_14450</name>
</gene>
<dbReference type="Gene3D" id="3.30.450.20">
    <property type="entry name" value="PAS domain"/>
    <property type="match status" value="2"/>
</dbReference>
<dbReference type="Pfam" id="PF00512">
    <property type="entry name" value="HisKA"/>
    <property type="match status" value="1"/>
</dbReference>
<dbReference type="CDD" id="cd00082">
    <property type="entry name" value="HisKA"/>
    <property type="match status" value="1"/>
</dbReference>
<keyword evidence="16" id="KW-1185">Reference proteome</keyword>
<comment type="subcellular location">
    <subcellularLocation>
        <location evidence="2">Cell membrane</location>
        <topology evidence="2">Multi-pass membrane protein</topology>
    </subcellularLocation>
</comment>
<evidence type="ECO:0000256" key="1">
    <source>
        <dbReference type="ARBA" id="ARBA00000085"/>
    </source>
</evidence>
<dbReference type="PROSITE" id="PS50109">
    <property type="entry name" value="HIS_KIN"/>
    <property type="match status" value="1"/>
</dbReference>
<sequence>MTQNSAGWRLALQLALAAVLLATLVWPRVERYFLQDAAAQNRVTLRLVSDGLRAALDRYAPLPHLIAARPELARVLRNPDDPLLVETVNSILLNTAISVTASDVYLMDMDGMTLAASSYRKERSFVGRNFSFRPYFTQAAAGGLGRYFALGTTSGERGYFFAAPVRDGPRILGVVAVKFTVEAFEAGWQAASSNILVTDPTGIVFIASEPAWRLRASVPLTPRALSVIRANQQYPVERLTLLDIARRVEAGVDLTVIDGTEYIASSGDALASAGWTVTALRRAAPARLQAGMVFAAIALLVVLAICVASYLRHRAAQRVQVHRMLEQRVEERTSALRFEVEERRRTEEKLRRTQAGLVQAGKLSALGQMSAALSHEFNQPLQAVKAYAENARTFLDRGETDEVRDNIGRISRMADRMAAISRHLRNFARRPGEAIGPVPLNLVIDDALAVSAPKLKAGGVTLDYSPAAGTPWVIGGHVRLQQVLVNLISNAVDAMGGAGRLTLAAAPHDGGWRVTVRDEGPGLPEGAAEQMFDPFFTTKPMGQGLGLGLSISYNIVRDFGGTLWGEDHPEGGAVFGVDLAAADAPAQEAAE</sequence>
<dbReference type="SUPFAM" id="SSF55874">
    <property type="entry name" value="ATPase domain of HSP90 chaperone/DNA topoisomerase II/histidine kinase"/>
    <property type="match status" value="1"/>
</dbReference>